<dbReference type="Proteomes" id="UP001141806">
    <property type="component" value="Unassembled WGS sequence"/>
</dbReference>
<dbReference type="GO" id="GO:0004523">
    <property type="term" value="F:RNA-DNA hybrid ribonuclease activity"/>
    <property type="evidence" value="ECO:0007669"/>
    <property type="project" value="InterPro"/>
</dbReference>
<dbReference type="Gene3D" id="3.30.420.10">
    <property type="entry name" value="Ribonuclease H-like superfamily/Ribonuclease H"/>
    <property type="match status" value="1"/>
</dbReference>
<evidence type="ECO:0000313" key="2">
    <source>
        <dbReference type="EMBL" id="KAJ4977782.1"/>
    </source>
</evidence>
<feature type="domain" description="RNase H type-1" evidence="1">
    <location>
        <begin position="113"/>
        <end position="175"/>
    </location>
</feature>
<dbReference type="InterPro" id="IPR012337">
    <property type="entry name" value="RNaseH-like_sf"/>
</dbReference>
<dbReference type="CDD" id="cd06222">
    <property type="entry name" value="RNase_H_like"/>
    <property type="match status" value="1"/>
</dbReference>
<dbReference type="InterPro" id="IPR036397">
    <property type="entry name" value="RNaseH_sf"/>
</dbReference>
<dbReference type="EMBL" id="JAMYWD010000002">
    <property type="protein sequence ID" value="KAJ4977782.1"/>
    <property type="molecule type" value="Genomic_DNA"/>
</dbReference>
<gene>
    <name evidence="2" type="ORF">NE237_008562</name>
</gene>
<proteinExistence type="predicted"/>
<accession>A0A9Q0KVU5</accession>
<name>A0A9Q0KVU5_9MAGN</name>
<dbReference type="Pfam" id="PF13456">
    <property type="entry name" value="RVT_3"/>
    <property type="match status" value="1"/>
</dbReference>
<protein>
    <recommendedName>
        <fullName evidence="1">RNase H type-1 domain-containing protein</fullName>
    </recommendedName>
</protein>
<dbReference type="InterPro" id="IPR044730">
    <property type="entry name" value="RNase_H-like_dom_plant"/>
</dbReference>
<reference evidence="2" key="1">
    <citation type="journal article" date="2023" name="Plant J.">
        <title>The genome of the king protea, Protea cynaroides.</title>
        <authorList>
            <person name="Chang J."/>
            <person name="Duong T.A."/>
            <person name="Schoeman C."/>
            <person name="Ma X."/>
            <person name="Roodt D."/>
            <person name="Barker N."/>
            <person name="Li Z."/>
            <person name="Van de Peer Y."/>
            <person name="Mizrachi E."/>
        </authorList>
    </citation>
    <scope>NUCLEOTIDE SEQUENCE</scope>
    <source>
        <tissue evidence="2">Young leaves</tissue>
    </source>
</reference>
<dbReference type="SUPFAM" id="SSF53098">
    <property type="entry name" value="Ribonuclease H-like"/>
    <property type="match status" value="1"/>
</dbReference>
<dbReference type="InterPro" id="IPR002156">
    <property type="entry name" value="RNaseH_domain"/>
</dbReference>
<keyword evidence="3" id="KW-1185">Reference proteome</keyword>
<dbReference type="AlphaFoldDB" id="A0A9Q0KVU5"/>
<evidence type="ECO:0000313" key="3">
    <source>
        <dbReference type="Proteomes" id="UP001141806"/>
    </source>
</evidence>
<comment type="caution">
    <text evidence="2">The sequence shown here is derived from an EMBL/GenBank/DDBJ whole genome shotgun (WGS) entry which is preliminary data.</text>
</comment>
<sequence>MSVSQLLFVGQGSGSMSILPCLSLHSLLLGLLHVLGAFLDEVRGSALSVGKRNICMWSPYLYLLQQHQLGRSTMLTTRRWPGHQLCGVEVCTRDSLCLVGISFMDGLVMRKGVYMASMGGIIRDHVGKAFLGIWTNYEAEFSGLIRGLQRVKELGFSKVRVESDSISVVWQSKGRRFLGSSFSSDG</sequence>
<evidence type="ECO:0000259" key="1">
    <source>
        <dbReference type="Pfam" id="PF13456"/>
    </source>
</evidence>
<organism evidence="2 3">
    <name type="scientific">Protea cynaroides</name>
    <dbReference type="NCBI Taxonomy" id="273540"/>
    <lineage>
        <taxon>Eukaryota</taxon>
        <taxon>Viridiplantae</taxon>
        <taxon>Streptophyta</taxon>
        <taxon>Embryophyta</taxon>
        <taxon>Tracheophyta</taxon>
        <taxon>Spermatophyta</taxon>
        <taxon>Magnoliopsida</taxon>
        <taxon>Proteales</taxon>
        <taxon>Proteaceae</taxon>
        <taxon>Protea</taxon>
    </lineage>
</organism>
<dbReference type="GO" id="GO:0003676">
    <property type="term" value="F:nucleic acid binding"/>
    <property type="evidence" value="ECO:0007669"/>
    <property type="project" value="InterPro"/>
</dbReference>